<dbReference type="RefSeq" id="WP_180907264.1">
    <property type="nucleotide sequence ID" value="NZ_CP047982.1"/>
</dbReference>
<dbReference type="CDD" id="cd03360">
    <property type="entry name" value="LbH_AT_putative"/>
    <property type="match status" value="1"/>
</dbReference>
<dbReference type="SUPFAM" id="SSF51161">
    <property type="entry name" value="Trimeric LpxA-like enzymes"/>
    <property type="match status" value="1"/>
</dbReference>
<dbReference type="InterPro" id="IPR011004">
    <property type="entry name" value="Trimer_LpxA-like_sf"/>
</dbReference>
<dbReference type="NCBIfam" id="TIGR03570">
    <property type="entry name" value="NeuD_NnaD"/>
    <property type="match status" value="1"/>
</dbReference>
<reference evidence="4" key="1">
    <citation type="submission" date="2022-09" db="EMBL/GenBank/DDBJ databases">
        <title>Intensive care unit water sources are persistently colonized with multi-drug resistant bacteria and are the site of extensive horizontal gene transfer of antibiotic resistance genes.</title>
        <authorList>
            <person name="Diorio-Toth L."/>
        </authorList>
    </citation>
    <scope>NUCLEOTIDE SEQUENCE</scope>
    <source>
        <strain evidence="4">GD03796</strain>
    </source>
</reference>
<feature type="domain" description="PglD N-terminal" evidence="3">
    <location>
        <begin position="6"/>
        <end position="81"/>
    </location>
</feature>
<gene>
    <name evidence="4" type="ORF">N5I07_08585</name>
</gene>
<evidence type="ECO:0000259" key="3">
    <source>
        <dbReference type="Pfam" id="PF17836"/>
    </source>
</evidence>
<feature type="active site" description="Proton acceptor" evidence="2">
    <location>
        <position position="137"/>
    </location>
</feature>
<evidence type="ECO:0000256" key="2">
    <source>
        <dbReference type="PIRSR" id="PIRSR620019-1"/>
    </source>
</evidence>
<accession>A0AA42VBA8</accession>
<dbReference type="Proteomes" id="UP001160758">
    <property type="component" value="Unassembled WGS sequence"/>
</dbReference>
<dbReference type="InterPro" id="IPR050179">
    <property type="entry name" value="Trans_hexapeptide_repeat"/>
</dbReference>
<protein>
    <submittedName>
        <fullName evidence="4">NeuD/PglB/VioB family sugar acetyltransferase</fullName>
    </submittedName>
</protein>
<dbReference type="Gene3D" id="2.160.10.10">
    <property type="entry name" value="Hexapeptide repeat proteins"/>
    <property type="match status" value="1"/>
</dbReference>
<dbReference type="EMBL" id="JAOCFT010000001">
    <property type="protein sequence ID" value="MDH1897623.1"/>
    <property type="molecule type" value="Genomic_DNA"/>
</dbReference>
<dbReference type="Pfam" id="PF17836">
    <property type="entry name" value="PglD_N"/>
    <property type="match status" value="1"/>
</dbReference>
<organism evidence="4 5">
    <name type="scientific">Aeromonas caviae</name>
    <name type="common">Aeromonas punctata</name>
    <dbReference type="NCBI Taxonomy" id="648"/>
    <lineage>
        <taxon>Bacteria</taxon>
        <taxon>Pseudomonadati</taxon>
        <taxon>Pseudomonadota</taxon>
        <taxon>Gammaproteobacteria</taxon>
        <taxon>Aeromonadales</taxon>
        <taxon>Aeromonadaceae</taxon>
        <taxon>Aeromonas</taxon>
    </lineage>
</organism>
<sequence length="217" mass="23022">MKRIYAVYGAGGYGREVMPILRTLVDEQTAVIFVVDDVAPAVTINGHSVISYADYCQFDADEKYFTVAIADSAVRQRIYNRCIEDGLLPASVVANNVVIMDDVSLGAGTILSPFCCLTSNIRIGIGFHANIYSYIGHDCRIGDFVTLAPGVKCNGNVVIEDHVYIGAGAIIKPGTPEHPTVIGRGAKIGMGAVVIQSVAAGAEVFGNPARVFAINKP</sequence>
<dbReference type="Gene3D" id="3.40.50.20">
    <property type="match status" value="1"/>
</dbReference>
<dbReference type="InterPro" id="IPR041561">
    <property type="entry name" value="PglD_N"/>
</dbReference>
<comment type="similarity">
    <text evidence="1">Belongs to the transferase hexapeptide repeat family.</text>
</comment>
<evidence type="ECO:0000313" key="5">
    <source>
        <dbReference type="Proteomes" id="UP001160758"/>
    </source>
</evidence>
<dbReference type="PANTHER" id="PTHR43300">
    <property type="entry name" value="ACETYLTRANSFERASE"/>
    <property type="match status" value="1"/>
</dbReference>
<evidence type="ECO:0000256" key="1">
    <source>
        <dbReference type="ARBA" id="ARBA00007274"/>
    </source>
</evidence>
<name>A0AA42VBA8_AERCA</name>
<evidence type="ECO:0000313" key="4">
    <source>
        <dbReference type="EMBL" id="MDH1897623.1"/>
    </source>
</evidence>
<dbReference type="InterPro" id="IPR020019">
    <property type="entry name" value="AcTrfase_PglD-like"/>
</dbReference>
<comment type="caution">
    <text evidence="4">The sequence shown here is derived from an EMBL/GenBank/DDBJ whole genome shotgun (WGS) entry which is preliminary data.</text>
</comment>
<feature type="site" description="Increases basicity of active site His" evidence="2">
    <location>
        <position position="138"/>
    </location>
</feature>
<dbReference type="AlphaFoldDB" id="A0AA42VBA8"/>
<proteinExistence type="inferred from homology"/>
<dbReference type="PANTHER" id="PTHR43300:SF7">
    <property type="entry name" value="UDP-N-ACETYLBACILLOSAMINE N-ACETYLTRANSFERASE"/>
    <property type="match status" value="1"/>
</dbReference>